<evidence type="ECO:0000313" key="3">
    <source>
        <dbReference type="EMBL" id="KAK3253193.1"/>
    </source>
</evidence>
<sequence length="180" mass="19878">MLAPSLVTTRPLLLLLLNSNDLHLALTSSTTSQVHYYVVGGLRRCAEDPLYFLLGYIYGERAIQWILSNVHKGQQLLKSVQPWFRRGAPLCVLIYPNTVTSILAGASKLSPISFMLLTLLGTMARLIIIRGVGTFFAEWVNFLNDWVAEYQVLLTAATVCMGFIGALPMLLSSKKESSGD</sequence>
<feature type="signal peptide" evidence="2">
    <location>
        <begin position="1"/>
        <end position="27"/>
    </location>
</feature>
<keyword evidence="1" id="KW-1133">Transmembrane helix</keyword>
<accession>A0AAE0F647</accession>
<organism evidence="3 4">
    <name type="scientific">Cymbomonas tetramitiformis</name>
    <dbReference type="NCBI Taxonomy" id="36881"/>
    <lineage>
        <taxon>Eukaryota</taxon>
        <taxon>Viridiplantae</taxon>
        <taxon>Chlorophyta</taxon>
        <taxon>Pyramimonadophyceae</taxon>
        <taxon>Pyramimonadales</taxon>
        <taxon>Pyramimonadaceae</taxon>
        <taxon>Cymbomonas</taxon>
    </lineage>
</organism>
<keyword evidence="4" id="KW-1185">Reference proteome</keyword>
<proteinExistence type="predicted"/>
<evidence type="ECO:0000256" key="1">
    <source>
        <dbReference type="SAM" id="Phobius"/>
    </source>
</evidence>
<evidence type="ECO:0000313" key="4">
    <source>
        <dbReference type="Proteomes" id="UP001190700"/>
    </source>
</evidence>
<name>A0AAE0F647_9CHLO</name>
<feature type="transmembrane region" description="Helical" evidence="1">
    <location>
        <begin position="112"/>
        <end position="132"/>
    </location>
</feature>
<comment type="caution">
    <text evidence="3">The sequence shown here is derived from an EMBL/GenBank/DDBJ whole genome shotgun (WGS) entry which is preliminary data.</text>
</comment>
<gene>
    <name evidence="3" type="ORF">CYMTET_37543</name>
</gene>
<reference evidence="3 4" key="1">
    <citation type="journal article" date="2015" name="Genome Biol. Evol.">
        <title>Comparative Genomics of a Bacterivorous Green Alga Reveals Evolutionary Causalities and Consequences of Phago-Mixotrophic Mode of Nutrition.</title>
        <authorList>
            <person name="Burns J.A."/>
            <person name="Paasch A."/>
            <person name="Narechania A."/>
            <person name="Kim E."/>
        </authorList>
    </citation>
    <scope>NUCLEOTIDE SEQUENCE [LARGE SCALE GENOMIC DNA]</scope>
    <source>
        <strain evidence="3 4">PLY_AMNH</strain>
    </source>
</reference>
<dbReference type="Proteomes" id="UP001190700">
    <property type="component" value="Unassembled WGS sequence"/>
</dbReference>
<keyword evidence="2" id="KW-0732">Signal</keyword>
<protein>
    <submittedName>
        <fullName evidence="3">Uncharacterized protein</fullName>
    </submittedName>
</protein>
<dbReference type="EMBL" id="LGRX02024967">
    <property type="protein sequence ID" value="KAK3253193.1"/>
    <property type="molecule type" value="Genomic_DNA"/>
</dbReference>
<dbReference type="AlphaFoldDB" id="A0AAE0F647"/>
<keyword evidence="1" id="KW-0472">Membrane</keyword>
<feature type="chain" id="PRO_5041933814" evidence="2">
    <location>
        <begin position="28"/>
        <end position="180"/>
    </location>
</feature>
<evidence type="ECO:0000256" key="2">
    <source>
        <dbReference type="SAM" id="SignalP"/>
    </source>
</evidence>
<keyword evidence="1" id="KW-0812">Transmembrane</keyword>
<feature type="transmembrane region" description="Helical" evidence="1">
    <location>
        <begin position="152"/>
        <end position="171"/>
    </location>
</feature>